<dbReference type="EMBL" id="JNBS01001975">
    <property type="protein sequence ID" value="OQR96348.1"/>
    <property type="molecule type" value="Genomic_DNA"/>
</dbReference>
<sequence>MATPVQCYAQAAKYDLAALDKLKGKQATKVAPSFGSNGITYDNYDHLKVARALDANIQFIISGTCPANIKSCIKKKCPTTTVKICAIEMHEEVRFRTKINTYSPKSNKAKALSAENIFSLNNNNSTSYVNSTSDSGSGSYEISSDEQPYTDGDDFYFGMDLMGSSGSSSGGSMNGTILSPMSRLKHLHRIVL</sequence>
<name>A0A1V9ZED0_9STRA</name>
<evidence type="ECO:0000313" key="2">
    <source>
        <dbReference type="Proteomes" id="UP000243217"/>
    </source>
</evidence>
<keyword evidence="2" id="KW-1185">Reference proteome</keyword>
<dbReference type="Proteomes" id="UP000243217">
    <property type="component" value="Unassembled WGS sequence"/>
</dbReference>
<dbReference type="AlphaFoldDB" id="A0A1V9ZED0"/>
<proteinExistence type="predicted"/>
<accession>A0A1V9ZED0</accession>
<protein>
    <submittedName>
        <fullName evidence="1">Uncharacterized protein</fullName>
    </submittedName>
</protein>
<organism evidence="1 2">
    <name type="scientific">Thraustotheca clavata</name>
    <dbReference type="NCBI Taxonomy" id="74557"/>
    <lineage>
        <taxon>Eukaryota</taxon>
        <taxon>Sar</taxon>
        <taxon>Stramenopiles</taxon>
        <taxon>Oomycota</taxon>
        <taxon>Saprolegniomycetes</taxon>
        <taxon>Saprolegniales</taxon>
        <taxon>Achlyaceae</taxon>
        <taxon>Thraustotheca</taxon>
    </lineage>
</organism>
<gene>
    <name evidence="1" type="ORF">THRCLA_07308</name>
</gene>
<comment type="caution">
    <text evidence="1">The sequence shown here is derived from an EMBL/GenBank/DDBJ whole genome shotgun (WGS) entry which is preliminary data.</text>
</comment>
<evidence type="ECO:0000313" key="1">
    <source>
        <dbReference type="EMBL" id="OQR96348.1"/>
    </source>
</evidence>
<reference evidence="1 2" key="1">
    <citation type="journal article" date="2014" name="Genome Biol. Evol.">
        <title>The secreted proteins of Achlya hypogyna and Thraustotheca clavata identify the ancestral oomycete secretome and reveal gene acquisitions by horizontal gene transfer.</title>
        <authorList>
            <person name="Misner I."/>
            <person name="Blouin N."/>
            <person name="Leonard G."/>
            <person name="Richards T.A."/>
            <person name="Lane C.E."/>
        </authorList>
    </citation>
    <scope>NUCLEOTIDE SEQUENCE [LARGE SCALE GENOMIC DNA]</scope>
    <source>
        <strain evidence="1 2">ATCC 34112</strain>
    </source>
</reference>